<proteinExistence type="predicted"/>
<dbReference type="SUPFAM" id="SSF48371">
    <property type="entry name" value="ARM repeat"/>
    <property type="match status" value="1"/>
</dbReference>
<evidence type="ECO:0000313" key="2">
    <source>
        <dbReference type="EMBL" id="KAA6378126.1"/>
    </source>
</evidence>
<evidence type="ECO:0000313" key="3">
    <source>
        <dbReference type="Proteomes" id="UP000324800"/>
    </source>
</evidence>
<feature type="compositionally biased region" description="Acidic residues" evidence="1">
    <location>
        <begin position="204"/>
        <end position="218"/>
    </location>
</feature>
<feature type="compositionally biased region" description="Acidic residues" evidence="1">
    <location>
        <begin position="225"/>
        <end position="239"/>
    </location>
</feature>
<reference evidence="2 3" key="1">
    <citation type="submission" date="2019-03" db="EMBL/GenBank/DDBJ databases">
        <title>Single cell metagenomics reveals metabolic interactions within the superorganism composed of flagellate Streblomastix strix and complex community of Bacteroidetes bacteria on its surface.</title>
        <authorList>
            <person name="Treitli S.C."/>
            <person name="Kolisko M."/>
            <person name="Husnik F."/>
            <person name="Keeling P."/>
            <person name="Hampl V."/>
        </authorList>
    </citation>
    <scope>NUCLEOTIDE SEQUENCE [LARGE SCALE GENOMIC DNA]</scope>
    <source>
        <strain evidence="2">ST1C</strain>
    </source>
</reference>
<dbReference type="InterPro" id="IPR016024">
    <property type="entry name" value="ARM-type_fold"/>
</dbReference>
<accession>A0A5J4V5E1</accession>
<comment type="caution">
    <text evidence="2">The sequence shown here is derived from an EMBL/GenBank/DDBJ whole genome shotgun (WGS) entry which is preliminary data.</text>
</comment>
<sequence length="253" mass="29979">MDSENEDVREDASWTIINIIQAGLEILNIGQQHPFLHQLMNDGTIAKFILLLNDKERQSDLDSIQEFLIDLFKAHQLPEEIKQQVIKTYKERSWFDQLAILAECEDNHDMILEDEFEKKLLEDFENHYEIIQQLHFIIPILHLGSEENKKKVALQIKKKIKKLSNDKNIQKFAKKHLWKEKDKEKISVQSKEILIIIKEIIGDEKDDDEEEEDEDDESESKKESETEESDEEDDEEEEKNEIQKSDDDEDDDQ</sequence>
<dbReference type="AlphaFoldDB" id="A0A5J4V5E1"/>
<dbReference type="Proteomes" id="UP000324800">
    <property type="component" value="Unassembled WGS sequence"/>
</dbReference>
<name>A0A5J4V5E1_9EUKA</name>
<gene>
    <name evidence="2" type="ORF">EZS28_026346</name>
</gene>
<protein>
    <recommendedName>
        <fullName evidence="4">Armadillo-type fold</fullName>
    </recommendedName>
</protein>
<dbReference type="EMBL" id="SNRW01009356">
    <property type="protein sequence ID" value="KAA6378126.1"/>
    <property type="molecule type" value="Genomic_DNA"/>
</dbReference>
<evidence type="ECO:0000256" key="1">
    <source>
        <dbReference type="SAM" id="MobiDB-lite"/>
    </source>
</evidence>
<feature type="region of interest" description="Disordered" evidence="1">
    <location>
        <begin position="202"/>
        <end position="253"/>
    </location>
</feature>
<evidence type="ECO:0008006" key="4">
    <source>
        <dbReference type="Google" id="ProtNLM"/>
    </source>
</evidence>
<organism evidence="2 3">
    <name type="scientific">Streblomastix strix</name>
    <dbReference type="NCBI Taxonomy" id="222440"/>
    <lineage>
        <taxon>Eukaryota</taxon>
        <taxon>Metamonada</taxon>
        <taxon>Preaxostyla</taxon>
        <taxon>Oxymonadida</taxon>
        <taxon>Streblomastigidae</taxon>
        <taxon>Streblomastix</taxon>
    </lineage>
</organism>